<dbReference type="Proteomes" id="UP000006015">
    <property type="component" value="Unassembled WGS sequence"/>
</dbReference>
<proteinExistence type="predicted"/>
<accession>A0ABN0ACZ7</accession>
<sequence>MNGDYHKYSTKNIDSELPHLMSSGITAKAVLAGENGAAG</sequence>
<keyword evidence="2" id="KW-1185">Reference proteome</keyword>
<gene>
    <name evidence="1" type="ORF">HMPREF0281_02000</name>
</gene>
<evidence type="ECO:0000313" key="2">
    <source>
        <dbReference type="Proteomes" id="UP000006015"/>
    </source>
</evidence>
<evidence type="ECO:0000313" key="1">
    <source>
        <dbReference type="EMBL" id="EFG80636.1"/>
    </source>
</evidence>
<dbReference type="EMBL" id="ADNS01000027">
    <property type="protein sequence ID" value="EFG80636.1"/>
    <property type="molecule type" value="Genomic_DNA"/>
</dbReference>
<organism evidence="1 2">
    <name type="scientific">Corynebacterium ammoniagenes DSM 20306</name>
    <dbReference type="NCBI Taxonomy" id="649754"/>
    <lineage>
        <taxon>Bacteria</taxon>
        <taxon>Bacillati</taxon>
        <taxon>Actinomycetota</taxon>
        <taxon>Actinomycetes</taxon>
        <taxon>Mycobacteriales</taxon>
        <taxon>Corynebacteriaceae</taxon>
        <taxon>Corynebacterium</taxon>
    </lineage>
</organism>
<name>A0ABN0ACZ7_CORAM</name>
<reference evidence="1 2" key="1">
    <citation type="submission" date="2010-04" db="EMBL/GenBank/DDBJ databases">
        <authorList>
            <person name="Weinstock G."/>
            <person name="Sodergren E."/>
            <person name="Clifton S."/>
            <person name="Fulton L."/>
            <person name="Fulton B."/>
            <person name="Courtney L."/>
            <person name="Fronick C."/>
            <person name="Harrison M."/>
            <person name="Strong C."/>
            <person name="Farmer C."/>
            <person name="Delahaunty K."/>
            <person name="Markovic C."/>
            <person name="Hall O."/>
            <person name="Minx P."/>
            <person name="Tomlinson C."/>
            <person name="Mitreva M."/>
            <person name="Hou S."/>
            <person name="Wollam A."/>
            <person name="Pepin K.H."/>
            <person name="Johnson M."/>
            <person name="Bhonagiri V."/>
            <person name="Zhang X."/>
            <person name="Suruliraj S."/>
            <person name="Warren W."/>
            <person name="Chinwalla A."/>
            <person name="Mardis E.R."/>
            <person name="Wilson R.K."/>
        </authorList>
    </citation>
    <scope>NUCLEOTIDE SEQUENCE [LARGE SCALE GENOMIC DNA]</scope>
    <source>
        <strain evidence="1 2">DSM 20306</strain>
    </source>
</reference>
<comment type="caution">
    <text evidence="1">The sequence shown here is derived from an EMBL/GenBank/DDBJ whole genome shotgun (WGS) entry which is preliminary data.</text>
</comment>
<protein>
    <submittedName>
        <fullName evidence="1">Uncharacterized protein</fullName>
    </submittedName>
</protein>